<gene>
    <name evidence="2" type="ORF">SAMN02583745_01148</name>
</gene>
<dbReference type="EMBL" id="FOHV01000007">
    <property type="protein sequence ID" value="SET01925.1"/>
    <property type="molecule type" value="Genomic_DNA"/>
</dbReference>
<dbReference type="OrthoDB" id="8234880at2"/>
<evidence type="ECO:0008006" key="4">
    <source>
        <dbReference type="Google" id="ProtNLM"/>
    </source>
</evidence>
<organism evidence="2 3">
    <name type="scientific">Thorsellia anophelis DSM 18579</name>
    <dbReference type="NCBI Taxonomy" id="1123402"/>
    <lineage>
        <taxon>Bacteria</taxon>
        <taxon>Pseudomonadati</taxon>
        <taxon>Pseudomonadota</taxon>
        <taxon>Gammaproteobacteria</taxon>
        <taxon>Enterobacterales</taxon>
        <taxon>Thorselliaceae</taxon>
        <taxon>Thorsellia</taxon>
    </lineage>
</organism>
<proteinExistence type="predicted"/>
<dbReference type="Proteomes" id="UP000242642">
    <property type="component" value="Unassembled WGS sequence"/>
</dbReference>
<accession>A0A1I0B579</accession>
<name>A0A1I0B579_9GAMM</name>
<evidence type="ECO:0000313" key="2">
    <source>
        <dbReference type="EMBL" id="SET01925.1"/>
    </source>
</evidence>
<dbReference type="AlphaFoldDB" id="A0A1I0B579"/>
<dbReference type="RefSeq" id="WP_093318509.1">
    <property type="nucleotide sequence ID" value="NZ_FOHV01000007.1"/>
</dbReference>
<feature type="signal peptide" evidence="1">
    <location>
        <begin position="1"/>
        <end position="23"/>
    </location>
</feature>
<reference evidence="3" key="1">
    <citation type="submission" date="2016-10" db="EMBL/GenBank/DDBJ databases">
        <authorList>
            <person name="Varghese N."/>
            <person name="Submissions S."/>
        </authorList>
    </citation>
    <scope>NUCLEOTIDE SEQUENCE [LARGE SCALE GENOMIC DNA]</scope>
    <source>
        <strain evidence="3">DSM 18579</strain>
    </source>
</reference>
<evidence type="ECO:0000256" key="1">
    <source>
        <dbReference type="SAM" id="SignalP"/>
    </source>
</evidence>
<protein>
    <recommendedName>
        <fullName evidence="4">SH3 domain-containing protein</fullName>
    </recommendedName>
</protein>
<keyword evidence="3" id="KW-1185">Reference proteome</keyword>
<evidence type="ECO:0000313" key="3">
    <source>
        <dbReference type="Proteomes" id="UP000242642"/>
    </source>
</evidence>
<sequence>MLKHLIKNTLIGALLLSSYPIYACENMDLGVQVVMPTQKNLYKIISDDPVLIQSAPVGSCHQGAKTLTTNDRVIVKAFLNGYYSINYQDETGTQHSGWIPTSTVRQLQLTSTGDNLLLNDQVILSRLDKAKAQSCYPTFKQLFMKSDFPFDYWLIPEEEIQLDITGIVHRYLTAKVHYVRAVSGQSGTMAMLQYDLDEGTLWQLEGEDKSPIPLVINKVQSLEFQSCLLGVETASDTLTAPSAESTKTTSTTANQSIKYVTYPGRTYFYELDSGEFIQSNIFIIEGDEVNTSTVFGLYTKVSYTAKNGRIYKGWVLSDNLSEFSPGQ</sequence>
<dbReference type="STRING" id="1123402.SAMN02583745_01148"/>
<keyword evidence="1" id="KW-0732">Signal</keyword>
<feature type="chain" id="PRO_5017309473" description="SH3 domain-containing protein" evidence="1">
    <location>
        <begin position="24"/>
        <end position="327"/>
    </location>
</feature>